<dbReference type="GO" id="GO:0005262">
    <property type="term" value="F:calcium channel activity"/>
    <property type="evidence" value="ECO:0007669"/>
    <property type="project" value="TreeGrafter"/>
</dbReference>
<keyword evidence="2 5" id="KW-0812">Transmembrane</keyword>
<dbReference type="AlphaFoldDB" id="A0A5D4K6E1"/>
<dbReference type="PANTHER" id="PTHR10846:SF8">
    <property type="entry name" value="INNER MEMBRANE PROTEIN YRBG"/>
    <property type="match status" value="1"/>
</dbReference>
<feature type="domain" description="Sodium/calcium exchanger membrane region" evidence="6">
    <location>
        <begin position="46"/>
        <end position="158"/>
    </location>
</feature>
<dbReference type="EMBL" id="VTEH01000026">
    <property type="protein sequence ID" value="TYR72802.1"/>
    <property type="molecule type" value="Genomic_DNA"/>
</dbReference>
<dbReference type="GO" id="GO:0008273">
    <property type="term" value="F:calcium, potassium:sodium antiporter activity"/>
    <property type="evidence" value="ECO:0007669"/>
    <property type="project" value="TreeGrafter"/>
</dbReference>
<comment type="subcellular location">
    <subcellularLocation>
        <location evidence="1">Membrane</location>
        <topology evidence="1">Multi-pass membrane protein</topology>
    </subcellularLocation>
</comment>
<feature type="transmembrane region" description="Helical" evidence="5">
    <location>
        <begin position="76"/>
        <end position="93"/>
    </location>
</feature>
<evidence type="ECO:0000256" key="5">
    <source>
        <dbReference type="SAM" id="Phobius"/>
    </source>
</evidence>
<dbReference type="Gene3D" id="1.20.1420.30">
    <property type="entry name" value="NCX, central ion-binding region"/>
    <property type="match status" value="1"/>
</dbReference>
<keyword evidence="4 5" id="KW-0472">Membrane</keyword>
<feature type="transmembrane region" description="Helical" evidence="5">
    <location>
        <begin position="222"/>
        <end position="243"/>
    </location>
</feature>
<feature type="transmembrane region" description="Helical" evidence="5">
    <location>
        <begin position="282"/>
        <end position="306"/>
    </location>
</feature>
<feature type="transmembrane region" description="Helical" evidence="5">
    <location>
        <begin position="12"/>
        <end position="30"/>
    </location>
</feature>
<evidence type="ECO:0000256" key="2">
    <source>
        <dbReference type="ARBA" id="ARBA00022692"/>
    </source>
</evidence>
<feature type="transmembrane region" description="Helical" evidence="5">
    <location>
        <begin position="42"/>
        <end position="64"/>
    </location>
</feature>
<evidence type="ECO:0000256" key="1">
    <source>
        <dbReference type="ARBA" id="ARBA00004141"/>
    </source>
</evidence>
<feature type="transmembrane region" description="Helical" evidence="5">
    <location>
        <begin position="171"/>
        <end position="192"/>
    </location>
</feature>
<sequence>MGKCFISSHFTIWLRYMNVHLPCLIVGFEANLDVKEFFITMTWIYISIFIISAIISSLSAVHLSKHADTISKQTKMGGFLAGTILLAVATSLPELTTTVSASVIGSADIAAGNGLGSILFNTLVLFLLDIHFRSKRLFLRVSHTHIYTGAIALLLCVVSAGGLLINHSFSVLNIGLTSFIVAVIYGGGMWLLSKTKIEEPSSEDTVNKGSEITSIRQAVRKFILFSIAIFIFGSALSLSGDAISRSTGISATVIGSFLVALATSLPDAMGVFMALRLGNINMAIGAILGSNIFNILVVAIGDVFYFEGSIWQDTSNDIIYISFIGFVLTAIVMIIIKRDRTRNSFTYILPSLTAVVSYLLVMGFLFF</sequence>
<dbReference type="Pfam" id="PF01699">
    <property type="entry name" value="Na_Ca_ex"/>
    <property type="match status" value="2"/>
</dbReference>
<evidence type="ECO:0000256" key="4">
    <source>
        <dbReference type="ARBA" id="ARBA00023136"/>
    </source>
</evidence>
<dbReference type="InterPro" id="IPR044880">
    <property type="entry name" value="NCX_ion-bd_dom_sf"/>
</dbReference>
<reference evidence="7 8" key="1">
    <citation type="submission" date="2019-08" db="EMBL/GenBank/DDBJ databases">
        <title>Bacillus genomes from the desert of Cuatro Cienegas, Coahuila.</title>
        <authorList>
            <person name="Olmedo-Alvarez G."/>
        </authorList>
    </citation>
    <scope>NUCLEOTIDE SEQUENCE [LARGE SCALE GENOMIC DNA]</scope>
    <source>
        <strain evidence="7 8">CH40_1T</strain>
    </source>
</reference>
<accession>A0A5D4K6E1</accession>
<keyword evidence="3 5" id="KW-1133">Transmembrane helix</keyword>
<dbReference type="InterPro" id="IPR004837">
    <property type="entry name" value="NaCa_Exmemb"/>
</dbReference>
<evidence type="ECO:0000259" key="6">
    <source>
        <dbReference type="Pfam" id="PF01699"/>
    </source>
</evidence>
<feature type="transmembrane region" description="Helical" evidence="5">
    <location>
        <begin position="348"/>
        <end position="366"/>
    </location>
</feature>
<evidence type="ECO:0000256" key="3">
    <source>
        <dbReference type="ARBA" id="ARBA00022989"/>
    </source>
</evidence>
<evidence type="ECO:0000313" key="7">
    <source>
        <dbReference type="EMBL" id="TYR72802.1"/>
    </source>
</evidence>
<dbReference type="GO" id="GO:0005886">
    <property type="term" value="C:plasma membrane"/>
    <property type="evidence" value="ECO:0007669"/>
    <property type="project" value="TreeGrafter"/>
</dbReference>
<feature type="transmembrane region" description="Helical" evidence="5">
    <location>
        <begin position="249"/>
        <end position="275"/>
    </location>
</feature>
<proteinExistence type="predicted"/>
<dbReference type="Proteomes" id="UP000323317">
    <property type="component" value="Unassembled WGS sequence"/>
</dbReference>
<feature type="transmembrane region" description="Helical" evidence="5">
    <location>
        <begin position="318"/>
        <end position="336"/>
    </location>
</feature>
<name>A0A5D4K6E1_9BACI</name>
<feature type="transmembrane region" description="Helical" evidence="5">
    <location>
        <begin position="144"/>
        <end position="165"/>
    </location>
</feature>
<feature type="transmembrane region" description="Helical" evidence="5">
    <location>
        <begin position="113"/>
        <end position="132"/>
    </location>
</feature>
<comment type="caution">
    <text evidence="7">The sequence shown here is derived from an EMBL/GenBank/DDBJ whole genome shotgun (WGS) entry which is preliminary data.</text>
</comment>
<evidence type="ECO:0000313" key="8">
    <source>
        <dbReference type="Proteomes" id="UP000323317"/>
    </source>
</evidence>
<dbReference type="PANTHER" id="PTHR10846">
    <property type="entry name" value="SODIUM/POTASSIUM/CALCIUM EXCHANGER"/>
    <property type="match status" value="1"/>
</dbReference>
<gene>
    <name evidence="7" type="ORF">FZC79_21470</name>
</gene>
<dbReference type="GO" id="GO:0006874">
    <property type="term" value="P:intracellular calcium ion homeostasis"/>
    <property type="evidence" value="ECO:0007669"/>
    <property type="project" value="TreeGrafter"/>
</dbReference>
<protein>
    <submittedName>
        <fullName evidence="7">Sodium:calcium antiporter</fullName>
    </submittedName>
</protein>
<organism evidence="7 8">
    <name type="scientific">Rossellomorea vietnamensis</name>
    <dbReference type="NCBI Taxonomy" id="218284"/>
    <lineage>
        <taxon>Bacteria</taxon>
        <taxon>Bacillati</taxon>
        <taxon>Bacillota</taxon>
        <taxon>Bacilli</taxon>
        <taxon>Bacillales</taxon>
        <taxon>Bacillaceae</taxon>
        <taxon>Rossellomorea</taxon>
    </lineage>
</organism>
<dbReference type="InterPro" id="IPR004481">
    <property type="entry name" value="K/Na/Ca-exchanger"/>
</dbReference>
<feature type="domain" description="Sodium/calcium exchanger membrane region" evidence="6">
    <location>
        <begin position="222"/>
        <end position="366"/>
    </location>
</feature>